<evidence type="ECO:0000256" key="9">
    <source>
        <dbReference type="ARBA" id="ARBA00023136"/>
    </source>
</evidence>
<dbReference type="GO" id="GO:0005886">
    <property type="term" value="C:plasma membrane"/>
    <property type="evidence" value="ECO:0007669"/>
    <property type="project" value="UniProtKB-SubCell"/>
</dbReference>
<evidence type="ECO:0000256" key="1">
    <source>
        <dbReference type="ARBA" id="ARBA00004651"/>
    </source>
</evidence>
<feature type="transmembrane region" description="Helical" evidence="10">
    <location>
        <begin position="417"/>
        <end position="438"/>
    </location>
</feature>
<keyword evidence="9 10" id="KW-0472">Membrane</keyword>
<dbReference type="NCBIfam" id="TIGR00933">
    <property type="entry name" value="2a38"/>
    <property type="match status" value="1"/>
</dbReference>
<evidence type="ECO:0000256" key="8">
    <source>
        <dbReference type="ARBA" id="ARBA00023065"/>
    </source>
</evidence>
<organism evidence="11 12">
    <name type="scientific">Paenibacillus xerothermodurans</name>
    <dbReference type="NCBI Taxonomy" id="1977292"/>
    <lineage>
        <taxon>Bacteria</taxon>
        <taxon>Bacillati</taxon>
        <taxon>Bacillota</taxon>
        <taxon>Bacilli</taxon>
        <taxon>Bacillales</taxon>
        <taxon>Paenibacillaceae</taxon>
        <taxon>Paenibacillus</taxon>
    </lineage>
</organism>
<evidence type="ECO:0000256" key="7">
    <source>
        <dbReference type="ARBA" id="ARBA00022989"/>
    </source>
</evidence>
<evidence type="ECO:0000256" key="3">
    <source>
        <dbReference type="ARBA" id="ARBA00022475"/>
    </source>
</evidence>
<dbReference type="PANTHER" id="PTHR32024:SF1">
    <property type="entry name" value="KTR SYSTEM POTASSIUM UPTAKE PROTEIN B"/>
    <property type="match status" value="1"/>
</dbReference>
<keyword evidence="4" id="KW-0633">Potassium transport</keyword>
<name>A0A2W1NL85_PAEXE</name>
<keyword evidence="5 10" id="KW-0812">Transmembrane</keyword>
<evidence type="ECO:0000256" key="4">
    <source>
        <dbReference type="ARBA" id="ARBA00022538"/>
    </source>
</evidence>
<feature type="transmembrane region" description="Helical" evidence="10">
    <location>
        <begin position="20"/>
        <end position="41"/>
    </location>
</feature>
<keyword evidence="8" id="KW-0406">Ion transport</keyword>
<evidence type="ECO:0000256" key="2">
    <source>
        <dbReference type="ARBA" id="ARBA00022448"/>
    </source>
</evidence>
<feature type="transmembrane region" description="Helical" evidence="10">
    <location>
        <begin position="360"/>
        <end position="378"/>
    </location>
</feature>
<dbReference type="InterPro" id="IPR003445">
    <property type="entry name" value="Cat_transpt"/>
</dbReference>
<gene>
    <name evidence="11" type="ORF">CBW46_014900</name>
</gene>
<keyword evidence="3" id="KW-1003">Cell membrane</keyword>
<dbReference type="GO" id="GO:0015379">
    <property type="term" value="F:potassium:chloride symporter activity"/>
    <property type="evidence" value="ECO:0007669"/>
    <property type="project" value="InterPro"/>
</dbReference>
<dbReference type="Proteomes" id="UP000214746">
    <property type="component" value="Unassembled WGS sequence"/>
</dbReference>
<evidence type="ECO:0000313" key="12">
    <source>
        <dbReference type="Proteomes" id="UP000214746"/>
    </source>
</evidence>
<dbReference type="OrthoDB" id="9810952at2"/>
<protein>
    <submittedName>
        <fullName evidence="11">Trk family potassium uptake protein</fullName>
    </submittedName>
</protein>
<keyword evidence="2" id="KW-0813">Transport</keyword>
<sequence>MPGLAKSKKNTLLRLTPPQVMALGFTIIIGIGTFLLSLPAAHADGTAASLLDALFMATSATCVTGLSVVNFGAHYSLFGQIVIILLVQIGGLGFMTMATLIALVFRRRISYKERLILQQAMNQSSTEGIIRLIRKVFLYALVIELAGATLFTLRWMFEMPFGQAVYFGIFHSISIFNNAGFDLFGGIPGRAGSLMHYTDDPFINLVSMALIILGGIGFIVISDLLTYRKNKKLTLHSKVVLAASGGLILLGGTVIFIFEFANPSTLQPLSMTGKVLASLFQSVTARSAGVVTLDTTMLRQATQFFIIVMMFIGAAPGSSGGGIKVTTFAILIGAMVAMVRGKEDIVLFRHRITKERIHKAITFSLLSFFLIVLATMLLSTTENFPFLGILFEVTSAYATAGMSMGLTPQLTTFGKTLIILMMFVGRLGPVTLAFSLTLRPGKELYRYPEGKITIG</sequence>
<keyword evidence="7 10" id="KW-1133">Transmembrane helix</keyword>
<dbReference type="Pfam" id="PF02386">
    <property type="entry name" value="TrkH"/>
    <property type="match status" value="1"/>
</dbReference>
<comment type="subcellular location">
    <subcellularLocation>
        <location evidence="1">Cell membrane</location>
        <topology evidence="1">Multi-pass membrane protein</topology>
    </subcellularLocation>
</comment>
<feature type="transmembrane region" description="Helical" evidence="10">
    <location>
        <begin position="321"/>
        <end position="339"/>
    </location>
</feature>
<accession>A0A2W1NL85</accession>
<keyword evidence="6" id="KW-0630">Potassium</keyword>
<evidence type="ECO:0000256" key="10">
    <source>
        <dbReference type="SAM" id="Phobius"/>
    </source>
</evidence>
<feature type="transmembrane region" description="Helical" evidence="10">
    <location>
        <begin position="81"/>
        <end position="105"/>
    </location>
</feature>
<feature type="transmembrane region" description="Helical" evidence="10">
    <location>
        <begin position="202"/>
        <end position="227"/>
    </location>
</feature>
<dbReference type="InterPro" id="IPR004772">
    <property type="entry name" value="TrkH"/>
</dbReference>
<reference evidence="11" key="1">
    <citation type="submission" date="2018-06" db="EMBL/GenBank/DDBJ databases">
        <title>Paenibacillus xerothermodurans sp. nov. an extremely dry heat resistant spore forming bacterium isolated from the soil of Cape Canaveral, Florida.</title>
        <authorList>
            <person name="Seuylemezian A."/>
            <person name="Kaur N."/>
            <person name="Patil P."/>
            <person name="Patil P."/>
            <person name="Mayilraj S."/>
            <person name="Vaishampayan P."/>
        </authorList>
    </citation>
    <scope>NUCLEOTIDE SEQUENCE [LARGE SCALE GENOMIC DNA]</scope>
    <source>
        <strain evidence="11">ATCC 27380</strain>
    </source>
</reference>
<feature type="transmembrane region" description="Helical" evidence="10">
    <location>
        <begin position="239"/>
        <end position="260"/>
    </location>
</feature>
<evidence type="ECO:0000256" key="6">
    <source>
        <dbReference type="ARBA" id="ARBA00022958"/>
    </source>
</evidence>
<comment type="caution">
    <text evidence="11">The sequence shown here is derived from an EMBL/GenBank/DDBJ whole genome shotgun (WGS) entry which is preliminary data.</text>
</comment>
<feature type="transmembrane region" description="Helical" evidence="10">
    <location>
        <begin position="136"/>
        <end position="157"/>
    </location>
</feature>
<evidence type="ECO:0000313" key="11">
    <source>
        <dbReference type="EMBL" id="PZE20175.1"/>
    </source>
</evidence>
<dbReference type="AlphaFoldDB" id="A0A2W1NL85"/>
<dbReference type="PANTHER" id="PTHR32024">
    <property type="entry name" value="TRK SYSTEM POTASSIUM UPTAKE PROTEIN TRKG-RELATED"/>
    <property type="match status" value="1"/>
</dbReference>
<feature type="transmembrane region" description="Helical" evidence="10">
    <location>
        <begin position="53"/>
        <end position="75"/>
    </location>
</feature>
<dbReference type="EMBL" id="NHRJ02000009">
    <property type="protein sequence ID" value="PZE20175.1"/>
    <property type="molecule type" value="Genomic_DNA"/>
</dbReference>
<proteinExistence type="predicted"/>
<evidence type="ECO:0000256" key="5">
    <source>
        <dbReference type="ARBA" id="ARBA00022692"/>
    </source>
</evidence>
<keyword evidence="12" id="KW-1185">Reference proteome</keyword>
<dbReference type="RefSeq" id="WP_089200789.1">
    <property type="nucleotide sequence ID" value="NZ_NHRJ02000009.1"/>
</dbReference>